<dbReference type="PROSITE" id="PS50975">
    <property type="entry name" value="ATP_GRASP"/>
    <property type="match status" value="1"/>
</dbReference>
<keyword evidence="1" id="KW-0067">ATP-binding</keyword>
<dbReference type="Proteomes" id="UP000234343">
    <property type="component" value="Chromosome"/>
</dbReference>
<reference evidence="3 4" key="1">
    <citation type="submission" date="2017-12" db="EMBL/GenBank/DDBJ databases">
        <title>Legionella sainthelensi LA01-117, whole genome sequence of a clinical isolate from New Zealand.</title>
        <authorList>
            <person name="Cree S.L."/>
            <person name="Slow S."/>
            <person name="Kennedy M.A."/>
            <person name="Murdoch D.R."/>
            <person name="Biggs P.J."/>
            <person name="Anderson T."/>
        </authorList>
    </citation>
    <scope>NUCLEOTIDE SEQUENCE [LARGE SCALE GENOMIC DNA]</scope>
    <source>
        <strain evidence="3 4">LA01-117</strain>
    </source>
</reference>
<dbReference type="GO" id="GO:0046872">
    <property type="term" value="F:metal ion binding"/>
    <property type="evidence" value="ECO:0007669"/>
    <property type="project" value="InterPro"/>
</dbReference>
<protein>
    <recommendedName>
        <fullName evidence="2">ATP-grasp domain-containing protein</fullName>
    </recommendedName>
</protein>
<dbReference type="AlphaFoldDB" id="A0A2H5FHU6"/>
<keyword evidence="1" id="KW-0547">Nucleotide-binding</keyword>
<accession>A0A2H5FHU6</accession>
<evidence type="ECO:0000256" key="1">
    <source>
        <dbReference type="PROSITE-ProRule" id="PRU00409"/>
    </source>
</evidence>
<dbReference type="GO" id="GO:0005524">
    <property type="term" value="F:ATP binding"/>
    <property type="evidence" value="ECO:0007669"/>
    <property type="project" value="UniProtKB-UniRule"/>
</dbReference>
<evidence type="ECO:0000313" key="4">
    <source>
        <dbReference type="Proteomes" id="UP000234343"/>
    </source>
</evidence>
<dbReference type="SUPFAM" id="SSF56059">
    <property type="entry name" value="Glutathione synthetase ATP-binding domain-like"/>
    <property type="match status" value="1"/>
</dbReference>
<dbReference type="KEGG" id="lsh:CAB17_02920"/>
<dbReference type="RefSeq" id="WP_101898890.1">
    <property type="nucleotide sequence ID" value="NZ_CP025491.2"/>
</dbReference>
<name>A0A2H5FHU6_9GAMM</name>
<sequence>MDDKTCEHCYPEKRCHVRRKMFSLFDYFIFNPFIYVLSKTFLLSEHDFLRFDNLLNRLSIHIFQKLKLFTKTNIIDRSQWNNSMLALWDEAQRRGLELYNFKESQLHTLYFMLIFHSKRYYFMQTPISLLYQKNTCFDEDTKYDNKWILKKKLLNQKIPCPEGRVFISSKSAYQYGIKLGFPLAVKPVSESLSIHAFCNIQTPKELKDAIKIVKQVDFRVLVEQQIPGNVYRSLIINDSLIACVMRQPGSVIGDGISTFEELIDKKNKAAGGSNPYKINLNSYLKKILEAQGVTFNTVINKGQQIFISKKVTMGSGAKISNVTDLIHPENKLLLEKVHKTLNIPLTGLDFICQDISLPWHKQLFGIIENNSFPYIDLHLNPSDGERINVPSKIWDYVLNVLGQRGGDNSIKMG</sequence>
<evidence type="ECO:0000259" key="2">
    <source>
        <dbReference type="PROSITE" id="PS50975"/>
    </source>
</evidence>
<dbReference type="EMBL" id="CP025491">
    <property type="protein sequence ID" value="AUH71127.1"/>
    <property type="molecule type" value="Genomic_DNA"/>
</dbReference>
<keyword evidence="4" id="KW-1185">Reference proteome</keyword>
<evidence type="ECO:0000313" key="3">
    <source>
        <dbReference type="EMBL" id="AUH71127.1"/>
    </source>
</evidence>
<gene>
    <name evidence="3" type="ORF">CAB17_02920</name>
</gene>
<dbReference type="InterPro" id="IPR011761">
    <property type="entry name" value="ATP-grasp"/>
</dbReference>
<feature type="domain" description="ATP-grasp" evidence="2">
    <location>
        <begin position="150"/>
        <end position="398"/>
    </location>
</feature>
<proteinExistence type="predicted"/>
<dbReference type="Gene3D" id="3.30.470.20">
    <property type="entry name" value="ATP-grasp fold, B domain"/>
    <property type="match status" value="2"/>
</dbReference>
<organism evidence="3 4">
    <name type="scientific">Legionella sainthelensi</name>
    <dbReference type="NCBI Taxonomy" id="28087"/>
    <lineage>
        <taxon>Bacteria</taxon>
        <taxon>Pseudomonadati</taxon>
        <taxon>Pseudomonadota</taxon>
        <taxon>Gammaproteobacteria</taxon>
        <taxon>Legionellales</taxon>
        <taxon>Legionellaceae</taxon>
        <taxon>Legionella</taxon>
    </lineage>
</organism>